<evidence type="ECO:0000313" key="1">
    <source>
        <dbReference type="EMBL" id="KKL44592.1"/>
    </source>
</evidence>
<accession>A0A0F9F0G8</accession>
<dbReference type="EMBL" id="LAZR01034701">
    <property type="protein sequence ID" value="KKL44592.1"/>
    <property type="molecule type" value="Genomic_DNA"/>
</dbReference>
<organism evidence="1">
    <name type="scientific">marine sediment metagenome</name>
    <dbReference type="NCBI Taxonomy" id="412755"/>
    <lineage>
        <taxon>unclassified sequences</taxon>
        <taxon>metagenomes</taxon>
        <taxon>ecological metagenomes</taxon>
    </lineage>
</organism>
<comment type="caution">
    <text evidence="1">The sequence shown here is derived from an EMBL/GenBank/DDBJ whole genome shotgun (WGS) entry which is preliminary data.</text>
</comment>
<proteinExistence type="predicted"/>
<protein>
    <submittedName>
        <fullName evidence="1">Uncharacterized protein</fullName>
    </submittedName>
</protein>
<sequence length="380" mass="37202">MAKLLIPTDTSQATLGFLLADGTIVGSTSQAQDFGSTGIKADVIAESTGAAGVTVDSVLLKDGDIALPADNDTITFGTGSDATILYDGTDLIINPDAVGTGGVRISGTMAVGGATIDSAVAIDTTISSTSIREGLTGTITYTGSGTGAVAGLGITAVHEGTHADSSTVSGLGGFAQANRSSGGAVSSLVGGQFKVTSGPSQSTGIDDAWGVQVLGVAYVGDKPTRSTGIQIANHGHASVTDVVALDIAPQTAGSGDTYQIREKDTTGFNVLAGDTRIGAITDPTVALDVTGAALISTTLGVTGIATLATSSTIGNLTLADGSITDSSGAISFGNENLSTTGTAATGALTVTGAILATSYGGITEANLLDKTANETITKGF</sequence>
<feature type="non-terminal residue" evidence="1">
    <location>
        <position position="380"/>
    </location>
</feature>
<dbReference type="AlphaFoldDB" id="A0A0F9F0G8"/>
<gene>
    <name evidence="1" type="ORF">LCGC14_2364120</name>
</gene>
<reference evidence="1" key="1">
    <citation type="journal article" date="2015" name="Nature">
        <title>Complex archaea that bridge the gap between prokaryotes and eukaryotes.</title>
        <authorList>
            <person name="Spang A."/>
            <person name="Saw J.H."/>
            <person name="Jorgensen S.L."/>
            <person name="Zaremba-Niedzwiedzka K."/>
            <person name="Martijn J."/>
            <person name="Lind A.E."/>
            <person name="van Eijk R."/>
            <person name="Schleper C."/>
            <person name="Guy L."/>
            <person name="Ettema T.J."/>
        </authorList>
    </citation>
    <scope>NUCLEOTIDE SEQUENCE</scope>
</reference>
<name>A0A0F9F0G8_9ZZZZ</name>